<keyword evidence="6 10" id="KW-0479">Metal-binding</keyword>
<evidence type="ECO:0000256" key="3">
    <source>
        <dbReference type="ARBA" id="ARBA00017228"/>
    </source>
</evidence>
<evidence type="ECO:0000256" key="1">
    <source>
        <dbReference type="ARBA" id="ARBA00001966"/>
    </source>
</evidence>
<dbReference type="NCBIfam" id="TIGR00539">
    <property type="entry name" value="hemN_rel"/>
    <property type="match status" value="1"/>
</dbReference>
<keyword evidence="10" id="KW-0963">Cytoplasm</keyword>
<dbReference type="InterPro" id="IPR007197">
    <property type="entry name" value="rSAM"/>
</dbReference>
<dbReference type="InterPro" id="IPR034505">
    <property type="entry name" value="Coproporphyrinogen-III_oxidase"/>
</dbReference>
<dbReference type="GO" id="GO:0046872">
    <property type="term" value="F:metal ion binding"/>
    <property type="evidence" value="ECO:0007669"/>
    <property type="project" value="UniProtKB-UniRule"/>
</dbReference>
<evidence type="ECO:0000259" key="11">
    <source>
        <dbReference type="PROSITE" id="PS51918"/>
    </source>
</evidence>
<name>A0A4R6WDN1_9SPHI</name>
<evidence type="ECO:0000256" key="5">
    <source>
        <dbReference type="ARBA" id="ARBA00022691"/>
    </source>
</evidence>
<dbReference type="OrthoDB" id="9808022at2"/>
<dbReference type="SFLD" id="SFLDG01065">
    <property type="entry name" value="anaerobic_coproporphyrinogen-I"/>
    <property type="match status" value="1"/>
</dbReference>
<dbReference type="PROSITE" id="PS51918">
    <property type="entry name" value="RADICAL_SAM"/>
    <property type="match status" value="1"/>
</dbReference>
<dbReference type="Gene3D" id="3.20.20.70">
    <property type="entry name" value="Aldolase class I"/>
    <property type="match status" value="1"/>
</dbReference>
<organism evidence="12 13">
    <name type="scientific">Sphingobacterium yanglingense</name>
    <dbReference type="NCBI Taxonomy" id="1437280"/>
    <lineage>
        <taxon>Bacteria</taxon>
        <taxon>Pseudomonadati</taxon>
        <taxon>Bacteroidota</taxon>
        <taxon>Sphingobacteriia</taxon>
        <taxon>Sphingobacteriales</taxon>
        <taxon>Sphingobacteriaceae</taxon>
        <taxon>Sphingobacterium</taxon>
    </lineage>
</organism>
<dbReference type="PANTHER" id="PTHR13932">
    <property type="entry name" value="COPROPORPHYRINIGEN III OXIDASE"/>
    <property type="match status" value="1"/>
</dbReference>
<keyword evidence="7 10" id="KW-0408">Iron</keyword>
<comment type="similarity">
    <text evidence="2">Belongs to the anaerobic coproporphyrinogen-III oxidase family. HemW subfamily.</text>
</comment>
<evidence type="ECO:0000313" key="13">
    <source>
        <dbReference type="Proteomes" id="UP000295292"/>
    </source>
</evidence>
<dbReference type="InterPro" id="IPR010723">
    <property type="entry name" value="HemN_C"/>
</dbReference>
<comment type="subcellular location">
    <subcellularLocation>
        <location evidence="10">Cytoplasm</location>
    </subcellularLocation>
</comment>
<dbReference type="GO" id="GO:0006779">
    <property type="term" value="P:porphyrin-containing compound biosynthetic process"/>
    <property type="evidence" value="ECO:0007669"/>
    <property type="project" value="InterPro"/>
</dbReference>
<dbReference type="SUPFAM" id="SSF102114">
    <property type="entry name" value="Radical SAM enzymes"/>
    <property type="match status" value="1"/>
</dbReference>
<dbReference type="InterPro" id="IPR058240">
    <property type="entry name" value="rSAM_sf"/>
</dbReference>
<dbReference type="GO" id="GO:0004109">
    <property type="term" value="F:coproporphyrinogen oxidase activity"/>
    <property type="evidence" value="ECO:0007669"/>
    <property type="project" value="InterPro"/>
</dbReference>
<dbReference type="SFLD" id="SFLDS00029">
    <property type="entry name" value="Radical_SAM"/>
    <property type="match status" value="1"/>
</dbReference>
<evidence type="ECO:0000256" key="4">
    <source>
        <dbReference type="ARBA" id="ARBA00022617"/>
    </source>
</evidence>
<accession>A0A4R6WDN1</accession>
<keyword evidence="13" id="KW-1185">Reference proteome</keyword>
<reference evidence="12 13" key="1">
    <citation type="submission" date="2019-03" db="EMBL/GenBank/DDBJ databases">
        <title>Genomic Encyclopedia of Archaeal and Bacterial Type Strains, Phase II (KMG-II): from individual species to whole genera.</title>
        <authorList>
            <person name="Goeker M."/>
        </authorList>
    </citation>
    <scope>NUCLEOTIDE SEQUENCE [LARGE SCALE GENOMIC DNA]</scope>
    <source>
        <strain evidence="12 13">DSM 28353</strain>
    </source>
</reference>
<dbReference type="Proteomes" id="UP000295292">
    <property type="component" value="Unassembled WGS sequence"/>
</dbReference>
<dbReference type="Pfam" id="PF06969">
    <property type="entry name" value="HemN_C"/>
    <property type="match status" value="1"/>
</dbReference>
<dbReference type="InterPro" id="IPR013785">
    <property type="entry name" value="Aldolase_TIM"/>
</dbReference>
<dbReference type="RefSeq" id="WP_133585802.1">
    <property type="nucleotide sequence ID" value="NZ_SNYV01000016.1"/>
</dbReference>
<protein>
    <recommendedName>
        <fullName evidence="3 10">Heme chaperone HemW</fullName>
    </recommendedName>
</protein>
<evidence type="ECO:0000256" key="8">
    <source>
        <dbReference type="ARBA" id="ARBA00023014"/>
    </source>
</evidence>
<dbReference type="InterPro" id="IPR004559">
    <property type="entry name" value="HemW-like"/>
</dbReference>
<dbReference type="GO" id="GO:0005737">
    <property type="term" value="C:cytoplasm"/>
    <property type="evidence" value="ECO:0007669"/>
    <property type="project" value="UniProtKB-SubCell"/>
</dbReference>
<evidence type="ECO:0000256" key="7">
    <source>
        <dbReference type="ARBA" id="ARBA00023004"/>
    </source>
</evidence>
<evidence type="ECO:0000256" key="2">
    <source>
        <dbReference type="ARBA" id="ARBA00006100"/>
    </source>
</evidence>
<evidence type="ECO:0000256" key="10">
    <source>
        <dbReference type="RuleBase" id="RU364116"/>
    </source>
</evidence>
<dbReference type="GO" id="GO:0051539">
    <property type="term" value="F:4 iron, 4 sulfur cluster binding"/>
    <property type="evidence" value="ECO:0007669"/>
    <property type="project" value="UniProtKB-UniRule"/>
</dbReference>
<dbReference type="EMBL" id="SNYV01000016">
    <property type="protein sequence ID" value="TDQ75919.1"/>
    <property type="molecule type" value="Genomic_DNA"/>
</dbReference>
<dbReference type="SFLD" id="SFLDF00288">
    <property type="entry name" value="HemN-like__clustered_with_nucl"/>
    <property type="match status" value="1"/>
</dbReference>
<keyword evidence="9 10" id="KW-0143">Chaperone</keyword>
<feature type="domain" description="Radical SAM core" evidence="11">
    <location>
        <begin position="1"/>
        <end position="229"/>
    </location>
</feature>
<dbReference type="AlphaFoldDB" id="A0A4R6WDN1"/>
<comment type="caution">
    <text evidence="12">The sequence shown here is derived from an EMBL/GenBank/DDBJ whole genome shotgun (WGS) entry which is preliminary data.</text>
</comment>
<keyword evidence="5 10" id="KW-0949">S-adenosyl-L-methionine</keyword>
<comment type="function">
    <text evidence="10">Probably acts as a heme chaperone, transferring heme to an unknown acceptor. Binds one molecule of heme per monomer, possibly covalently. Binds 1 [4Fe-4S] cluster. The cluster is coordinated with 3 cysteines and an exchangeable S-adenosyl-L-methionine.</text>
</comment>
<proteinExistence type="inferred from homology"/>
<dbReference type="SFLD" id="SFLDF00562">
    <property type="entry name" value="HemN-like__clustered_with_heat"/>
    <property type="match status" value="1"/>
</dbReference>
<gene>
    <name evidence="12" type="ORF">CLV99_3614</name>
</gene>
<evidence type="ECO:0000313" key="12">
    <source>
        <dbReference type="EMBL" id="TDQ75919.1"/>
    </source>
</evidence>
<dbReference type="InterPro" id="IPR006638">
    <property type="entry name" value="Elp3/MiaA/NifB-like_rSAM"/>
</dbReference>
<comment type="cofactor">
    <cofactor evidence="1">
        <name>[4Fe-4S] cluster</name>
        <dbReference type="ChEBI" id="CHEBI:49883"/>
    </cofactor>
</comment>
<keyword evidence="8 10" id="KW-0411">Iron-sulfur</keyword>
<evidence type="ECO:0000256" key="9">
    <source>
        <dbReference type="ARBA" id="ARBA00023186"/>
    </source>
</evidence>
<dbReference type="PANTHER" id="PTHR13932:SF5">
    <property type="entry name" value="RADICAL S-ADENOSYL METHIONINE DOMAIN-CONTAINING PROTEIN 1, MITOCHONDRIAL"/>
    <property type="match status" value="1"/>
</dbReference>
<dbReference type="Pfam" id="PF04055">
    <property type="entry name" value="Radical_SAM"/>
    <property type="match status" value="1"/>
</dbReference>
<sequence>MIYFHIPFCKQACHYCDFHFSTSLKYKEDVLLALSKELATRTAYLEDKKVHSIYFGGGTPSILEPSEIQHLIDQVVHHFDIDPQAEITLEANPDDLTREKVNALRQTSINRFSIGIQSFFQEDLSWMNRAHNAQEADASIKRVQDAGFENITCDLIYGYPLLSNEKWIANMDKLITLSVPHISSYAMTVEHRTALAHQIKTGRTAGILEDQAELQMRMLMETLTSHGYEHYEISNFAKNHKYAKHNTNYWRGKHYLGIGPSAHSYNGVSRSWNVANNAKYIAALQERTAYQEIEELSLQDRYNEYIMTSLRTMWGVQATQIQKQFGSEFLSHFLREIEPFISEQKITLDSDGAYKLTSQGKLFADFIASELFFIEN</sequence>
<evidence type="ECO:0000256" key="6">
    <source>
        <dbReference type="ARBA" id="ARBA00022723"/>
    </source>
</evidence>
<dbReference type="CDD" id="cd01335">
    <property type="entry name" value="Radical_SAM"/>
    <property type="match status" value="1"/>
</dbReference>
<dbReference type="SMART" id="SM00729">
    <property type="entry name" value="Elp3"/>
    <property type="match status" value="1"/>
</dbReference>
<keyword evidence="10" id="KW-0004">4Fe-4S</keyword>
<keyword evidence="4 10" id="KW-0349">Heme</keyword>